<dbReference type="InterPro" id="IPR013022">
    <property type="entry name" value="Xyl_isomerase-like_TIM-brl"/>
</dbReference>
<dbReference type="AlphaFoldDB" id="A0A6P1W7I9"/>
<dbReference type="Proteomes" id="UP000464577">
    <property type="component" value="Chromosome"/>
</dbReference>
<organism evidence="2 3">
    <name type="scientific">Spirosoma endbachense</name>
    <dbReference type="NCBI Taxonomy" id="2666025"/>
    <lineage>
        <taxon>Bacteria</taxon>
        <taxon>Pseudomonadati</taxon>
        <taxon>Bacteroidota</taxon>
        <taxon>Cytophagia</taxon>
        <taxon>Cytophagales</taxon>
        <taxon>Cytophagaceae</taxon>
        <taxon>Spirosoma</taxon>
    </lineage>
</organism>
<protein>
    <submittedName>
        <fullName evidence="2">TIM barrel protein</fullName>
    </submittedName>
</protein>
<evidence type="ECO:0000313" key="3">
    <source>
        <dbReference type="Proteomes" id="UP000464577"/>
    </source>
</evidence>
<evidence type="ECO:0000259" key="1">
    <source>
        <dbReference type="Pfam" id="PF01261"/>
    </source>
</evidence>
<keyword evidence="3" id="KW-1185">Reference proteome</keyword>
<feature type="domain" description="Xylose isomerase-like TIM barrel" evidence="1">
    <location>
        <begin position="57"/>
        <end position="284"/>
    </location>
</feature>
<dbReference type="RefSeq" id="WP_162390734.1">
    <property type="nucleotide sequence ID" value="NZ_CP045997.1"/>
</dbReference>
<accession>A0A6P1W7I9</accession>
<proteinExistence type="predicted"/>
<dbReference type="InterPro" id="IPR036237">
    <property type="entry name" value="Xyl_isomerase-like_sf"/>
</dbReference>
<sequence>MNRRAFLGTAMGSVAVVQGWPIAVPKPTLGTHVWVFSSDQPNYDCFPILDQVFSDVNYAGFDAIELMDINLRHDDAVAKIGDLIQKTGVSVIGASYSGAMWNREKQAEIIDDAGKVIERLSKLKGRVLGLSVGDAKRKKTPEEFDVQADTLKKIQAISKQYKVVPNLHNHTYEVTDGLYDLTNTLQGVPDHKLGPDLDWLFQAKVDVPTFLKTYADKIVYMHLRDHLWTGVWSEALGEGIMDFGAIARQLKKSNFSGDITVEPAFPYGFKPTRPIRDSLKMSRQVVKKQFGI</sequence>
<name>A0A6P1W7I9_9BACT</name>
<dbReference type="PANTHER" id="PTHR12110:SF41">
    <property type="entry name" value="INOSOSE DEHYDRATASE"/>
    <property type="match status" value="1"/>
</dbReference>
<dbReference type="PANTHER" id="PTHR12110">
    <property type="entry name" value="HYDROXYPYRUVATE ISOMERASE"/>
    <property type="match status" value="1"/>
</dbReference>
<evidence type="ECO:0000313" key="2">
    <source>
        <dbReference type="EMBL" id="QHW00343.1"/>
    </source>
</evidence>
<gene>
    <name evidence="2" type="ORF">GJR95_37315</name>
</gene>
<dbReference type="EMBL" id="CP045997">
    <property type="protein sequence ID" value="QHW00343.1"/>
    <property type="molecule type" value="Genomic_DNA"/>
</dbReference>
<dbReference type="SUPFAM" id="SSF51658">
    <property type="entry name" value="Xylose isomerase-like"/>
    <property type="match status" value="1"/>
</dbReference>
<dbReference type="InterPro" id="IPR050312">
    <property type="entry name" value="IolE/XylAMocC-like"/>
</dbReference>
<dbReference type="KEGG" id="senf:GJR95_37315"/>
<dbReference type="Pfam" id="PF01261">
    <property type="entry name" value="AP_endonuc_2"/>
    <property type="match status" value="1"/>
</dbReference>
<dbReference type="Gene3D" id="3.20.20.150">
    <property type="entry name" value="Divalent-metal-dependent TIM barrel enzymes"/>
    <property type="match status" value="1"/>
</dbReference>
<reference evidence="2 3" key="1">
    <citation type="submission" date="2019-11" db="EMBL/GenBank/DDBJ databases">
        <title>Spirosoma endbachense sp. nov., isolated from a natural salt meadow.</title>
        <authorList>
            <person name="Rojas J."/>
            <person name="Ambika Manirajan B."/>
            <person name="Ratering S."/>
            <person name="Suarez C."/>
            <person name="Geissler-Plaum R."/>
            <person name="Schnell S."/>
        </authorList>
    </citation>
    <scope>NUCLEOTIDE SEQUENCE [LARGE SCALE GENOMIC DNA]</scope>
    <source>
        <strain evidence="2 3">I-24</strain>
    </source>
</reference>